<dbReference type="PROSITE" id="PS51113">
    <property type="entry name" value="ZF_BTK"/>
    <property type="match status" value="1"/>
</dbReference>
<dbReference type="InterPro" id="IPR008936">
    <property type="entry name" value="Rho_GTPase_activation_prot"/>
</dbReference>
<dbReference type="GO" id="GO:0035556">
    <property type="term" value="P:intracellular signal transduction"/>
    <property type="evidence" value="ECO:0007669"/>
    <property type="project" value="InterPro"/>
</dbReference>
<dbReference type="GO" id="GO:0005096">
    <property type="term" value="F:GTPase activator activity"/>
    <property type="evidence" value="ECO:0000318"/>
    <property type="project" value="GO_Central"/>
</dbReference>
<dbReference type="GeneID" id="493411"/>
<dbReference type="Pfam" id="PF00779">
    <property type="entry name" value="BTK"/>
    <property type="match status" value="1"/>
</dbReference>
<dbReference type="InterPro" id="IPR001936">
    <property type="entry name" value="RasGAP_dom"/>
</dbReference>
<reference evidence="10" key="2">
    <citation type="submission" date="2011-06" db="UniProtKB">
        <authorList>
            <consortium name="Ensembl"/>
        </authorList>
    </citation>
    <scope>IDENTIFICATION</scope>
</reference>
<evidence type="ECO:0000313" key="10">
    <source>
        <dbReference type="Ensembl" id="ENSXETP00000035821"/>
    </source>
</evidence>
<feature type="domain" description="C2" evidence="8">
    <location>
        <begin position="116"/>
        <end position="237"/>
    </location>
</feature>
<sequence length="831" mass="95446">MARNTALYFRLVEGKNLPAKDVSGTSDPYCIVKVDNEVVARTATVWRDLNPFWGEEFTLHLPLGFHTLSFYVMDEDTIGHDDVIGKISLTKEFIASHPRGIDSWVNLGRVDPDEEVQGEIYLELHIMQDQYRSTLHCHVLEARDLAPRDISGTSDPFVRIFCNNQTLETSVIKRTRFPRWNEVLEFDLRGIEELDPSDQMISIEVWDWDMVGKNDFLGRVWFPIEPLHKSPAVTSWFRLLPFGNTDEENGGKLGSLRIKVSLSEERILPSLYYQTLIQLLVESVQSPDQGDCNLLALLEEICSAESRQEVAVKLVKIFLGQGLAVTFLDKLNQREVKRTVDPNTLFRSNSLASKSMEQYMKIVGMPFLHEILRPIISKIFEEKRYIELDPCKIDLNRSRRISFKGSMSEHHILESSLETLRGYLSDIIDAILRSVEQCPSGMRLCFKQLHKRVEEQFPGAVYQDVKYAAISGFLFLRFFAPAILTPKLFHLREHHADPRTARTLLLIAKAVQSIGNLGQQLGYGKEQWMAPLHPFIQQSVGRLRDFLDRLIDMESETVEQIEKMNKAHKGLQRSFSKCGQISRTLFHPSVTIKEGFLHKRKAEAVNLVTRFTFKKRYFWLSSQTLSYSKSPDWQVRSSIPVHRICAVERVDENAFQHPNMMQIISQDSETQGGHIMYIQCKNVNELNQWLSALRKVSLCNQRLLPTYHPGAYRNAHWTCCLQTDRTVRGCSRTHLAVTLGDWSDPLDPDAEAQVLYRHLLLSKDVLRDKYLENSLNAEKAECKGHSEKGFAGMAVSSPARCLLFAIEDLERAHQAFEKREREDTPIHSHCT</sequence>
<dbReference type="Gene3D" id="1.10.506.10">
    <property type="entry name" value="GTPase Activation - p120gap, domain 1"/>
    <property type="match status" value="2"/>
</dbReference>
<dbReference type="SMART" id="SM00233">
    <property type="entry name" value="PH"/>
    <property type="match status" value="1"/>
</dbReference>
<dbReference type="CDD" id="cd13369">
    <property type="entry name" value="PH_RASAL1"/>
    <property type="match status" value="1"/>
</dbReference>
<dbReference type="Pfam" id="PF00168">
    <property type="entry name" value="C2"/>
    <property type="match status" value="2"/>
</dbReference>
<dbReference type="GO" id="GO:1902531">
    <property type="term" value="P:regulation of intracellular signal transduction"/>
    <property type="evidence" value="ECO:0000318"/>
    <property type="project" value="GO_Central"/>
</dbReference>
<dbReference type="InterPro" id="IPR011993">
    <property type="entry name" value="PH-like_dom_sf"/>
</dbReference>
<evidence type="ECO:0000259" key="8">
    <source>
        <dbReference type="PROSITE" id="PS50004"/>
    </source>
</evidence>
<dbReference type="InterPro" id="IPR023152">
    <property type="entry name" value="RasGAP_CS"/>
</dbReference>
<organism evidence="10">
    <name type="scientific">Xenopus tropicalis</name>
    <name type="common">Western clawed frog</name>
    <name type="synonym">Silurana tropicalis</name>
    <dbReference type="NCBI Taxonomy" id="8364"/>
    <lineage>
        <taxon>Eukaryota</taxon>
        <taxon>Metazoa</taxon>
        <taxon>Chordata</taxon>
        <taxon>Craniata</taxon>
        <taxon>Vertebrata</taxon>
        <taxon>Euteleostomi</taxon>
        <taxon>Amphibia</taxon>
        <taxon>Batrachia</taxon>
        <taxon>Anura</taxon>
        <taxon>Pipoidea</taxon>
        <taxon>Pipidae</taxon>
        <taxon>Xenopodinae</taxon>
        <taxon>Xenopus</taxon>
        <taxon>Silurana</taxon>
    </lineage>
</organism>
<evidence type="ECO:0000256" key="6">
    <source>
        <dbReference type="PROSITE-ProRule" id="PRU00432"/>
    </source>
</evidence>
<evidence type="ECO:0000256" key="3">
    <source>
        <dbReference type="ARBA" id="ARBA00022737"/>
    </source>
</evidence>
<dbReference type="SMART" id="SM00323">
    <property type="entry name" value="RasGAP"/>
    <property type="match status" value="1"/>
</dbReference>
<dbReference type="GeneTree" id="ENSGT00940000158715"/>
<dbReference type="Pfam" id="PF00169">
    <property type="entry name" value="PH"/>
    <property type="match status" value="1"/>
</dbReference>
<dbReference type="SUPFAM" id="SSF50729">
    <property type="entry name" value="PH domain-like"/>
    <property type="match status" value="1"/>
</dbReference>
<dbReference type="CDD" id="cd05135">
    <property type="entry name" value="RasGAP_RASAL"/>
    <property type="match status" value="1"/>
</dbReference>
<dbReference type="Gene3D" id="2.30.29.30">
    <property type="entry name" value="Pleckstrin-homology domain (PH domain)/Phosphotyrosine-binding domain (PTB)"/>
    <property type="match status" value="1"/>
</dbReference>
<dbReference type="AlphaFoldDB" id="F7CWT7"/>
<reference evidence="10" key="1">
    <citation type="journal article" date="2010" name="Science">
        <title>The genome of the Western clawed frog Xenopus tropicalis.</title>
        <authorList>
            <person name="Hellsten U."/>
            <person name="Harland R.M."/>
            <person name="Gilchrist M.J."/>
            <person name="Hendrix D."/>
            <person name="Jurka J."/>
            <person name="Kapitonov V."/>
            <person name="Ovcharenko I."/>
            <person name="Putnam N.H."/>
            <person name="Shu S."/>
            <person name="Taher L."/>
            <person name="Blitz I.L."/>
            <person name="Blumberg B."/>
            <person name="Dichmann D.S."/>
            <person name="Dubchak I."/>
            <person name="Amaya E."/>
            <person name="Detter J.C."/>
            <person name="Fletcher R."/>
            <person name="Gerhard D.S."/>
            <person name="Goodstein D."/>
            <person name="Graves T."/>
            <person name="Grigoriev I.V."/>
            <person name="Grimwood J."/>
            <person name="Kawashima T."/>
            <person name="Lindquist E."/>
            <person name="Lucas S.M."/>
            <person name="Mead P.E."/>
            <person name="Mitros T."/>
            <person name="Ogino H."/>
            <person name="Ohta Y."/>
            <person name="Poliakov A.V."/>
            <person name="Pollet N."/>
            <person name="Robert J."/>
            <person name="Salamov A."/>
            <person name="Sater A.K."/>
            <person name="Schmutz J."/>
            <person name="Terry A."/>
            <person name="Vize P.D."/>
            <person name="Warren W.C."/>
            <person name="Wells D."/>
            <person name="Wills A."/>
            <person name="Wilson R.K."/>
            <person name="Zimmerman L.B."/>
            <person name="Zorn A.M."/>
            <person name="Grainger R."/>
            <person name="Grammer T."/>
            <person name="Khokha M.K."/>
            <person name="Richardson P.M."/>
            <person name="Rokhsar D.S."/>
        </authorList>
    </citation>
    <scope>NUCLEOTIDE SEQUENCE [LARGE SCALE GENOMIC DNA]</scope>
    <source>
        <strain evidence="10">Nigerian</strain>
    </source>
</reference>
<dbReference type="RefSeq" id="XP_017948045.1">
    <property type="nucleotide sequence ID" value="XM_018092556.2"/>
</dbReference>
<dbReference type="PANTHER" id="PTHR10194:SF3">
    <property type="entry name" value="RASGAP-ACTIVATING-LIKE PROTEIN 1"/>
    <property type="match status" value="1"/>
</dbReference>
<keyword evidence="3" id="KW-0677">Repeat</keyword>
<dbReference type="OrthoDB" id="1562946at2759"/>
<dbReference type="InterPro" id="IPR000008">
    <property type="entry name" value="C2_dom"/>
</dbReference>
<dbReference type="InterPro" id="IPR039360">
    <property type="entry name" value="Ras_GTPase"/>
</dbReference>
<dbReference type="CDD" id="cd04054">
    <property type="entry name" value="C2A_Rasal1_RasA4"/>
    <property type="match status" value="1"/>
</dbReference>
<dbReference type="InterPro" id="IPR001562">
    <property type="entry name" value="Znf_Btk_motif"/>
</dbReference>
<dbReference type="InterPro" id="IPR035892">
    <property type="entry name" value="C2_domain_sf"/>
</dbReference>
<evidence type="ECO:0000256" key="4">
    <source>
        <dbReference type="ARBA" id="ARBA00022771"/>
    </source>
</evidence>
<dbReference type="OMA" id="MEGACTD"/>
<dbReference type="CDD" id="cd04025">
    <property type="entry name" value="C2B_RasA1_RasA4"/>
    <property type="match status" value="1"/>
</dbReference>
<dbReference type="InterPro" id="IPR001849">
    <property type="entry name" value="PH_domain"/>
</dbReference>
<dbReference type="SUPFAM" id="SSF49562">
    <property type="entry name" value="C2 domain (Calcium/lipid-binding domain, CaLB)"/>
    <property type="match status" value="2"/>
</dbReference>
<evidence type="ECO:0000256" key="1">
    <source>
        <dbReference type="ARBA" id="ARBA00022468"/>
    </source>
</evidence>
<gene>
    <name evidence="10 12 13" type="primary">rasal1</name>
</gene>
<protein>
    <submittedName>
        <fullName evidence="10">RAS protein activator-like 1 (GAP1 like)</fullName>
    </submittedName>
    <submittedName>
        <fullName evidence="12">RasGAP-activating-like protein 1 isoform X1</fullName>
    </submittedName>
</protein>
<keyword evidence="5" id="KW-0862">Zinc</keyword>
<keyword evidence="2" id="KW-0479">Metal-binding</keyword>
<evidence type="ECO:0000256" key="2">
    <source>
        <dbReference type="ARBA" id="ARBA00022723"/>
    </source>
</evidence>
<dbReference type="PROSITE" id="PS50003">
    <property type="entry name" value="PH_DOMAIN"/>
    <property type="match status" value="1"/>
</dbReference>
<dbReference type="GO" id="GO:0008270">
    <property type="term" value="F:zinc ion binding"/>
    <property type="evidence" value="ECO:0007669"/>
    <property type="project" value="UniProtKB-KW"/>
</dbReference>
<dbReference type="SMART" id="SM00239">
    <property type="entry name" value="C2"/>
    <property type="match status" value="2"/>
</dbReference>
<feature type="domain" description="Ras-GAP" evidence="9">
    <location>
        <begin position="306"/>
        <end position="516"/>
    </location>
</feature>
<dbReference type="Xenbase" id="XB-GENE-942936">
    <property type="gene designation" value="rasal1"/>
</dbReference>
<dbReference type="Proteomes" id="UP000008143">
    <property type="component" value="Chromosome 1"/>
</dbReference>
<reference evidence="12" key="3">
    <citation type="submission" date="2025-04" db="UniProtKB">
        <authorList>
            <consortium name="RefSeq"/>
        </authorList>
    </citation>
    <scope>IDENTIFICATION</scope>
    <source>
        <strain evidence="12">Nigerian</strain>
        <tissue evidence="12">Liver and blood</tissue>
    </source>
</reference>
<dbReference type="SUPFAM" id="SSF48350">
    <property type="entry name" value="GTPase activation domain, GAP"/>
    <property type="match status" value="1"/>
</dbReference>
<dbReference type="FunFam" id="2.30.29.30:FF:000283">
    <property type="entry name" value="Ras GTPase-activating protein 4 isoform 1"/>
    <property type="match status" value="1"/>
</dbReference>
<dbReference type="Pfam" id="PF00616">
    <property type="entry name" value="RasGAP"/>
    <property type="match status" value="1"/>
</dbReference>
<feature type="domain" description="PH" evidence="7">
    <location>
        <begin position="590"/>
        <end position="698"/>
    </location>
</feature>
<evidence type="ECO:0000256" key="5">
    <source>
        <dbReference type="ARBA" id="ARBA00022833"/>
    </source>
</evidence>
<dbReference type="InterPro" id="IPR037776">
    <property type="entry name" value="RASAL_RasGAP"/>
</dbReference>
<evidence type="ECO:0000259" key="9">
    <source>
        <dbReference type="PROSITE" id="PS50018"/>
    </source>
</evidence>
<evidence type="ECO:0000313" key="12">
    <source>
        <dbReference type="RefSeq" id="XP_017948045.1"/>
    </source>
</evidence>
<accession>F7CWT7</accession>
<dbReference type="GO" id="GO:0071277">
    <property type="term" value="P:cellular response to calcium ion"/>
    <property type="evidence" value="ECO:0007669"/>
    <property type="project" value="InterPro"/>
</dbReference>
<dbReference type="GO" id="GO:0046580">
    <property type="term" value="P:negative regulation of Ras protein signal transduction"/>
    <property type="evidence" value="ECO:0007669"/>
    <property type="project" value="InterPro"/>
</dbReference>
<dbReference type="AGR" id="Xenbase:XB-GENE-942936"/>
<dbReference type="Gene3D" id="2.60.40.150">
    <property type="entry name" value="C2 domain"/>
    <property type="match status" value="2"/>
</dbReference>
<keyword evidence="4 6" id="KW-0863">Zinc-finger</keyword>
<dbReference type="PROSITE" id="PS00509">
    <property type="entry name" value="RAS_GTPASE_ACTIV_1"/>
    <property type="match status" value="1"/>
</dbReference>
<dbReference type="PANTHER" id="PTHR10194">
    <property type="entry name" value="RAS GTPASE-ACTIVATING PROTEINS"/>
    <property type="match status" value="1"/>
</dbReference>
<dbReference type="PROSITE" id="PS50004">
    <property type="entry name" value="C2"/>
    <property type="match status" value="2"/>
</dbReference>
<dbReference type="Ensembl" id="ENSXETT00000035821">
    <property type="protein sequence ID" value="ENSXETP00000035821"/>
    <property type="gene ID" value="ENSXETG00000016412"/>
</dbReference>
<name>F7CWT7_XENTR</name>
<keyword evidence="1" id="KW-0343">GTPase activation</keyword>
<dbReference type="PROSITE" id="PS50018">
    <property type="entry name" value="RAS_GTPASE_ACTIV_2"/>
    <property type="match status" value="1"/>
</dbReference>
<proteinExistence type="predicted"/>
<evidence type="ECO:0000313" key="13">
    <source>
        <dbReference type="Xenbase" id="XB-GENE-942936"/>
    </source>
</evidence>
<evidence type="ECO:0000259" key="7">
    <source>
        <dbReference type="PROSITE" id="PS50003"/>
    </source>
</evidence>
<dbReference type="DNASU" id="493411"/>
<dbReference type="Bgee" id="ENSXETG00000016412">
    <property type="expression patterns" value="Expressed in brain and 7 other cell types or tissues"/>
</dbReference>
<feature type="domain" description="C2" evidence="8">
    <location>
        <begin position="1"/>
        <end position="105"/>
    </location>
</feature>
<accession>Q66JF5</accession>
<evidence type="ECO:0000313" key="11">
    <source>
        <dbReference type="Proteomes" id="UP000008143"/>
    </source>
</evidence>
<keyword evidence="11" id="KW-1185">Reference proteome</keyword>
<dbReference type="CTD" id="8437"/>
<dbReference type="SMART" id="SM00107">
    <property type="entry name" value="BTK"/>
    <property type="match status" value="1"/>
</dbReference>